<dbReference type="Pfam" id="PF00076">
    <property type="entry name" value="RRM_1"/>
    <property type="match status" value="1"/>
</dbReference>
<protein>
    <submittedName>
        <fullName evidence="10">RING finger protein 17</fullName>
    </submittedName>
</protein>
<reference evidence="10 11" key="1">
    <citation type="journal article" date="2010" name="Science">
        <title>Genomic comparison of the ants Camponotus floridanus and Harpegnathos saltator.</title>
        <authorList>
            <person name="Bonasio R."/>
            <person name="Zhang G."/>
            <person name="Ye C."/>
            <person name="Mutti N.S."/>
            <person name="Fang X."/>
            <person name="Qin N."/>
            <person name="Donahue G."/>
            <person name="Yang P."/>
            <person name="Li Q."/>
            <person name="Li C."/>
            <person name="Zhang P."/>
            <person name="Huang Z."/>
            <person name="Berger S.L."/>
            <person name="Reinberg D."/>
            <person name="Wang J."/>
            <person name="Liebig J."/>
        </authorList>
    </citation>
    <scope>NUCLEOTIDE SEQUENCE [LARGE SCALE GENOMIC DNA]</scope>
    <source>
        <strain evidence="10 11">R22 G/1</strain>
    </source>
</reference>
<feature type="region of interest" description="Disordered" evidence="7">
    <location>
        <begin position="348"/>
        <end position="462"/>
    </location>
</feature>
<keyword evidence="11" id="KW-1185">Reference proteome</keyword>
<evidence type="ECO:0000256" key="1">
    <source>
        <dbReference type="ARBA" id="ARBA00022723"/>
    </source>
</evidence>
<evidence type="ECO:0000313" key="11">
    <source>
        <dbReference type="Proteomes" id="UP000008237"/>
    </source>
</evidence>
<dbReference type="SMART" id="SM00360">
    <property type="entry name" value="RRM"/>
    <property type="match status" value="1"/>
</dbReference>
<feature type="coiled-coil region" evidence="6">
    <location>
        <begin position="631"/>
        <end position="658"/>
    </location>
</feature>
<proteinExistence type="predicted"/>
<evidence type="ECO:0000256" key="6">
    <source>
        <dbReference type="SAM" id="Coils"/>
    </source>
</evidence>
<dbReference type="Gene3D" id="3.30.70.330">
    <property type="match status" value="1"/>
</dbReference>
<feature type="compositionally biased region" description="Polar residues" evidence="7">
    <location>
        <begin position="368"/>
        <end position="391"/>
    </location>
</feature>
<dbReference type="OrthoDB" id="10023235at2759"/>
<keyword evidence="4 5" id="KW-0694">RNA-binding</keyword>
<dbReference type="SUPFAM" id="SSF144232">
    <property type="entry name" value="HIT/MYND zinc finger-like"/>
    <property type="match status" value="1"/>
</dbReference>
<dbReference type="GO" id="GO:0003723">
    <property type="term" value="F:RNA binding"/>
    <property type="evidence" value="ECO:0007669"/>
    <property type="project" value="UniProtKB-UniRule"/>
</dbReference>
<dbReference type="SUPFAM" id="SSF63748">
    <property type="entry name" value="Tudor/PWWP/MBT"/>
    <property type="match status" value="3"/>
</dbReference>
<dbReference type="GO" id="GO:0008270">
    <property type="term" value="F:zinc ion binding"/>
    <property type="evidence" value="ECO:0007669"/>
    <property type="project" value="UniProtKB-KW"/>
</dbReference>
<dbReference type="AlphaFoldDB" id="E2BQX6"/>
<dbReference type="OMA" id="YWIYKLE"/>
<dbReference type="InParanoid" id="E2BQX6"/>
<dbReference type="Pfam" id="PF01753">
    <property type="entry name" value="zf-MYND"/>
    <property type="match status" value="1"/>
</dbReference>
<evidence type="ECO:0000256" key="3">
    <source>
        <dbReference type="ARBA" id="ARBA00022833"/>
    </source>
</evidence>
<feature type="compositionally biased region" description="Basic and acidic residues" evidence="7">
    <location>
        <begin position="355"/>
        <end position="365"/>
    </location>
</feature>
<dbReference type="Pfam" id="PF00567">
    <property type="entry name" value="TUDOR"/>
    <property type="match status" value="3"/>
</dbReference>
<feature type="domain" description="Tudor" evidence="9">
    <location>
        <begin position="923"/>
        <end position="981"/>
    </location>
</feature>
<evidence type="ECO:0000259" key="9">
    <source>
        <dbReference type="PROSITE" id="PS50304"/>
    </source>
</evidence>
<dbReference type="CDD" id="cd00590">
    <property type="entry name" value="RRM_SF"/>
    <property type="match status" value="1"/>
</dbReference>
<feature type="domain" description="Tudor" evidence="9">
    <location>
        <begin position="1126"/>
        <end position="1184"/>
    </location>
</feature>
<organism evidence="11">
    <name type="scientific">Harpegnathos saltator</name>
    <name type="common">Jerdon's jumping ant</name>
    <dbReference type="NCBI Taxonomy" id="610380"/>
    <lineage>
        <taxon>Eukaryota</taxon>
        <taxon>Metazoa</taxon>
        <taxon>Ecdysozoa</taxon>
        <taxon>Arthropoda</taxon>
        <taxon>Hexapoda</taxon>
        <taxon>Insecta</taxon>
        <taxon>Pterygota</taxon>
        <taxon>Neoptera</taxon>
        <taxon>Endopterygota</taxon>
        <taxon>Hymenoptera</taxon>
        <taxon>Apocrita</taxon>
        <taxon>Aculeata</taxon>
        <taxon>Formicoidea</taxon>
        <taxon>Formicidae</taxon>
        <taxon>Ponerinae</taxon>
        <taxon>Ponerini</taxon>
        <taxon>Harpegnathos</taxon>
    </lineage>
</organism>
<name>E2BQX6_HARSA</name>
<dbReference type="STRING" id="610380.E2BQX6"/>
<evidence type="ECO:0000259" key="8">
    <source>
        <dbReference type="PROSITE" id="PS50102"/>
    </source>
</evidence>
<gene>
    <name evidence="10" type="ORF">EAI_14113</name>
</gene>
<feature type="compositionally biased region" description="Polar residues" evidence="7">
    <location>
        <begin position="399"/>
        <end position="408"/>
    </location>
</feature>
<dbReference type="InterPro" id="IPR002999">
    <property type="entry name" value="Tudor"/>
</dbReference>
<evidence type="ECO:0000256" key="7">
    <source>
        <dbReference type="SAM" id="MobiDB-lite"/>
    </source>
</evidence>
<keyword evidence="1" id="KW-0479">Metal-binding</keyword>
<dbReference type="SUPFAM" id="SSF54928">
    <property type="entry name" value="RNA-binding domain, RBD"/>
    <property type="match status" value="1"/>
</dbReference>
<evidence type="ECO:0000256" key="5">
    <source>
        <dbReference type="PROSITE-ProRule" id="PRU00176"/>
    </source>
</evidence>
<dbReference type="PANTHER" id="PTHR22948:SF29">
    <property type="entry name" value="FI02030P-RELATED"/>
    <property type="match status" value="1"/>
</dbReference>
<dbReference type="Gene3D" id="6.10.140.2220">
    <property type="match status" value="1"/>
</dbReference>
<accession>E2BQX6</accession>
<dbReference type="PANTHER" id="PTHR22948">
    <property type="entry name" value="TUDOR DOMAIN CONTAINING PROTEIN"/>
    <property type="match status" value="1"/>
</dbReference>
<dbReference type="PROSITE" id="PS50304">
    <property type="entry name" value="TUDOR"/>
    <property type="match status" value="2"/>
</dbReference>
<evidence type="ECO:0000313" key="10">
    <source>
        <dbReference type="EMBL" id="EFN81930.1"/>
    </source>
</evidence>
<feature type="compositionally biased region" description="Basic and acidic residues" evidence="7">
    <location>
        <begin position="416"/>
        <end position="438"/>
    </location>
</feature>
<sequence>MASFDGMEEIGSEQVPIFDRMDKDYRIYVNNLPEELNEDAVRDIFSSYGKITGIFYRPNATWAYITFGTYREAELTIRELNNKKPLYLKVALAKERSDVKEEVQRVDIPEIQEKPNVEPFIVHSVKHIPQSSIGRGYAIRKCFAIPDVVVPGHEETQSSLPISNAYESDESYMNTNRLWTRGVLTVTADGKRHVSFGRGYTMYQIPEPHPRLEEYITKVYELRKNGVYEYADDKLQNKLQRCIVCSAKTTKHCEKCYTYYCSKACQVTHWPRHQAEDLVEESSLMQSDINDPKQNVQTNGKFNDIKLRRPNISVRSPDFSANVQRMNCTDKTNEDAMVTDKFSSIQFNNGNNVSKEQKVEKKKESSQPAVNATSDRTSLSRFNRYNSYENSDQSRENDQSPMTSQHIRQNLHIRSNKNDVTDKTAFNEETNKNYDLKNRCNNNVDRSHPHQRNGFQNDRKASSYNYKETTTNKQGQRVSVSIDMTDEDLDFRKDTYLSKTDFKDVEIIVPLGNNEYWICKIEDMNARNDLTTKLQDVAKNSRNVQPTIGEIYAVLYNTIWHRAMIVSLNPLKVHFIDFGKDETLENNTEIKNIGDLAKVPRFARKIRIQNASAKFKNLLHGNNIFVKMLSMDAEKIMAVEAEERLENLAARTAKASSQSSNMSNERMLRNQKSALNSGKTRLRNILDGFADLLTQNAVPELKVTGVMQIFEHKQKNIYNATLIADCFTNNMERIVRNLPETMLKMKETVSNYKPQVGDLVCSETEKDTWYRGYITMLSPELRVAAVDEARILPVTKVLPYPAEFLDICTCGVVCEVTNTQLNVDDVYNFTGVIREHDKKQGSFKIEIQKDNEIVEVIVKSWEPIIKSIPALAELRNGCKICLTSYRNQYIMFAHSLDESEMEYTSNIMQHVAHCSQTAPPLSKPLSTEQMVIAPYCDGNNYRAMITKIQDNTATIVYVDFGNFRDIDVKELREISNDLGMKRSCSARIVLKDVPRDVPMTTDVDTYLRDLVGREEPLVCTYEDGLFKNGVRLTTSTGEDVNNKIKQLLVPDWKQDNFDDNTCYMLNDIEIAPLGKVGDTVELLVLYGNGDGLVYMMSPSDIDLITHVTDVMPELIKEYCEKVDYYIPRQQELCLALYEEAWYRALCLNPKLSHTTCEIFFIDYGNVEIVEHKDVRLMPKDFIRPAAMANICTVVNLAPVDSTGNYSAAIKQKLSELVTLNTFVKVKIVECVENGEYKIELPEIHAALVEQGLVPSLF</sequence>
<dbReference type="Gene3D" id="2.30.30.140">
    <property type="match status" value="3"/>
</dbReference>
<dbReference type="InterPro" id="IPR002893">
    <property type="entry name" value="Znf_MYND"/>
</dbReference>
<evidence type="ECO:0000256" key="2">
    <source>
        <dbReference type="ARBA" id="ARBA00022771"/>
    </source>
</evidence>
<feature type="domain" description="RRM" evidence="8">
    <location>
        <begin position="25"/>
        <end position="95"/>
    </location>
</feature>
<dbReference type="InterPro" id="IPR000504">
    <property type="entry name" value="RRM_dom"/>
</dbReference>
<dbReference type="InterPro" id="IPR012677">
    <property type="entry name" value="Nucleotide-bd_a/b_plait_sf"/>
</dbReference>
<dbReference type="InterPro" id="IPR035979">
    <property type="entry name" value="RBD_domain_sf"/>
</dbReference>
<dbReference type="PROSITE" id="PS50102">
    <property type="entry name" value="RRM"/>
    <property type="match status" value="1"/>
</dbReference>
<dbReference type="InterPro" id="IPR050621">
    <property type="entry name" value="Tudor_domain_containing"/>
</dbReference>
<keyword evidence="3" id="KW-0862">Zinc</keyword>
<dbReference type="EMBL" id="GL449813">
    <property type="protein sequence ID" value="EFN81930.1"/>
    <property type="molecule type" value="Genomic_DNA"/>
</dbReference>
<keyword evidence="6" id="KW-0175">Coiled coil</keyword>
<keyword evidence="2" id="KW-0863">Zinc-finger</keyword>
<evidence type="ECO:0000256" key="4">
    <source>
        <dbReference type="ARBA" id="ARBA00022884"/>
    </source>
</evidence>
<dbReference type="SMART" id="SM00333">
    <property type="entry name" value="TUDOR"/>
    <property type="match status" value="4"/>
</dbReference>
<dbReference type="Proteomes" id="UP000008237">
    <property type="component" value="Unassembled WGS sequence"/>
</dbReference>